<geneLocation type="plasmid" evidence="3">
    <name>pLS_2</name>
</geneLocation>
<evidence type="ECO:0000313" key="4">
    <source>
        <dbReference type="Proteomes" id="UP000094723"/>
    </source>
</evidence>
<dbReference type="EMBL" id="CP017108">
    <property type="protein sequence ID" value="AOO74532.1"/>
    <property type="molecule type" value="Genomic_DNA"/>
</dbReference>
<geneLocation type="plasmid" evidence="4">
    <name>pls_1 sequence</name>
</geneLocation>
<dbReference type="EMBL" id="CP017109">
    <property type="protein sequence ID" value="AOO74576.1"/>
    <property type="molecule type" value="Genomic_DNA"/>
</dbReference>
<sequence length="84" mass="9971">MGKQEIINPYELSKDVKLKKQKIFYSKSKAIKYLQAKATHFEVTNKLFNELDQTGRLLPNKSRFGFGRYSEYNLDLYAYETQPR</sequence>
<dbReference type="AlphaFoldDB" id="A0A1D7TU88"/>
<protein>
    <submittedName>
        <fullName evidence="2">Uncharacterized protein</fullName>
    </submittedName>
</protein>
<gene>
    <name evidence="1" type="ORF">BHF65_08550</name>
    <name evidence="2" type="ORF">BHF65_09715</name>
    <name evidence="3" type="ORF">BHF65_09885</name>
</gene>
<geneLocation type="plasmid" evidence="2">
    <name>pLS_1</name>
</geneLocation>
<dbReference type="Proteomes" id="UP000094723">
    <property type="component" value="Plasmid pLS_1"/>
</dbReference>
<name>A0A1D7TU88_9LACO</name>
<reference evidence="2 4" key="1">
    <citation type="submission" date="2016-09" db="EMBL/GenBank/DDBJ databases">
        <title>Complete Genome Sequence of Lactobacillus salivarius Jin.</title>
        <authorList>
            <person name="Jin N."/>
            <person name="Li C."/>
            <person name="Wang M."/>
            <person name="Ren D."/>
            <person name="Di Y."/>
            <person name="Pan R."/>
            <person name="Du S."/>
            <person name="Lu H."/>
            <person name="Li X."/>
            <person name="Tian M."/>
        </authorList>
    </citation>
    <scope>NUCLEOTIDE SEQUENCE [LARGE SCALE GENOMIC DNA]</scope>
    <source>
        <strain evidence="2 4">CICC 23174</strain>
        <plasmid evidence="2">pLS_1</plasmid>
        <plasmid evidence="4">pls_1 sequence</plasmid>
        <plasmid evidence="3">pLS_2</plasmid>
        <plasmid evidence="4">pls_2 sequence</plasmid>
    </source>
</reference>
<keyword evidence="2" id="KW-0614">Plasmid</keyword>
<evidence type="ECO:0000313" key="3">
    <source>
        <dbReference type="EMBL" id="AOO74576.1"/>
    </source>
</evidence>
<dbReference type="Proteomes" id="UP000094723">
    <property type="component" value="Plasmid pLS_2"/>
</dbReference>
<dbReference type="RefSeq" id="WP_069469536.1">
    <property type="nucleotide sequence ID" value="NZ_CP017108.1"/>
</dbReference>
<accession>A0A1D7TU88</accession>
<evidence type="ECO:0000313" key="2">
    <source>
        <dbReference type="EMBL" id="AOO74532.1"/>
    </source>
</evidence>
<evidence type="ECO:0000313" key="1">
    <source>
        <dbReference type="EMBL" id="AOO74326.1"/>
    </source>
</evidence>
<organism evidence="2 4">
    <name type="scientific">Ligilactobacillus salivarius</name>
    <dbReference type="NCBI Taxonomy" id="1624"/>
    <lineage>
        <taxon>Bacteria</taxon>
        <taxon>Bacillati</taxon>
        <taxon>Bacillota</taxon>
        <taxon>Bacilli</taxon>
        <taxon>Lactobacillales</taxon>
        <taxon>Lactobacillaceae</taxon>
        <taxon>Ligilactobacillus</taxon>
    </lineage>
</organism>
<geneLocation type="plasmid" evidence="4">
    <name>pls_2 sequence</name>
</geneLocation>
<dbReference type="EMBL" id="CP017108">
    <property type="protein sequence ID" value="AOO74326.1"/>
    <property type="molecule type" value="Genomic_DNA"/>
</dbReference>
<proteinExistence type="predicted"/>